<dbReference type="FunFam" id="1.10.510.10:FF:000624">
    <property type="entry name" value="Mitogen-activated protein kinase"/>
    <property type="match status" value="1"/>
</dbReference>
<keyword evidence="5 13" id="KW-0547">Nucleotide-binding</keyword>
<sequence length="352" mass="40925">MSTIDAPSPAENFIFIFFLFLVPFNTMESNSTERYIFKPNFLGEGSYGKVYKAYDNVLKKEVAIKKMKINKISNYVDECGINFVLLREIKIMKEIKHKNIMTALDLYCEKDYINLVMEIMDYDLAKIINRKILLTDSQKKCILLQILNGLNVLHKYYFMHRDLCPANIFINKKGEVKIADFGLSSKYGFDMYSDKLSKDNKYNKKTLNFTSKVVTLWYRAPELLMGSSKYNSSIDMWSLGCIFAELLLQKALFPGENEIDQLGKIFFLLGTPNESNWPEAVYLPLYTDFTKSSKKDFKNIFRVEDDDCIDLLMSLLKLNSHERITAEDALKHKYFFNDPLPCDISQLPFSDL</sequence>
<evidence type="ECO:0000256" key="12">
    <source>
        <dbReference type="PIRSR" id="PIRSR637770-1"/>
    </source>
</evidence>
<dbReference type="Gene3D" id="3.30.200.20">
    <property type="entry name" value="Phosphorylase Kinase, domain 1"/>
    <property type="match status" value="1"/>
</dbReference>
<keyword evidence="2" id="KW-0723">Serine/threonine-protein kinase</keyword>
<evidence type="ECO:0000256" key="6">
    <source>
        <dbReference type="ARBA" id="ARBA00022777"/>
    </source>
</evidence>
<dbReference type="GO" id="GO:0005524">
    <property type="term" value="F:ATP binding"/>
    <property type="evidence" value="ECO:0007669"/>
    <property type="project" value="UniProtKB-UniRule"/>
</dbReference>
<evidence type="ECO:0000256" key="4">
    <source>
        <dbReference type="ARBA" id="ARBA00022679"/>
    </source>
</evidence>
<feature type="signal peptide" evidence="15">
    <location>
        <begin position="1"/>
        <end position="29"/>
    </location>
</feature>
<dbReference type="PROSITE" id="PS00107">
    <property type="entry name" value="PROTEIN_KINASE_ATP"/>
    <property type="match status" value="1"/>
</dbReference>
<dbReference type="PANTHER" id="PTHR24056">
    <property type="entry name" value="CELL DIVISION PROTEIN KINASE"/>
    <property type="match status" value="1"/>
</dbReference>
<evidence type="ECO:0000256" key="15">
    <source>
        <dbReference type="SAM" id="SignalP"/>
    </source>
</evidence>
<protein>
    <recommendedName>
        <fullName evidence="9">Cyclin-dependent kinase 2 homolog</fullName>
        <ecNumber evidence="1">2.7.11.23</ecNumber>
    </recommendedName>
    <alternativeName>
        <fullName evidence="10">Cell division control protein 2 homolog</fullName>
    </alternativeName>
    <alternativeName>
        <fullName evidence="11">cdc2-related kinase 2</fullName>
    </alternativeName>
</protein>
<dbReference type="VEuPathDB" id="PlasmoDB:PmUG01_08030400"/>
<organism evidence="17 18">
    <name type="scientific">Plasmodium malariae</name>
    <dbReference type="NCBI Taxonomy" id="5858"/>
    <lineage>
        <taxon>Eukaryota</taxon>
        <taxon>Sar</taxon>
        <taxon>Alveolata</taxon>
        <taxon>Apicomplexa</taxon>
        <taxon>Aconoidasida</taxon>
        <taxon>Haemosporida</taxon>
        <taxon>Plasmodiidae</taxon>
        <taxon>Plasmodium</taxon>
        <taxon>Plasmodium (Plasmodium)</taxon>
    </lineage>
</organism>
<evidence type="ECO:0000313" key="17">
    <source>
        <dbReference type="EMBL" id="SBS93973.1"/>
    </source>
</evidence>
<dbReference type="InterPro" id="IPR000719">
    <property type="entry name" value="Prot_kinase_dom"/>
</dbReference>
<accession>A0A1A8WNX5</accession>
<dbReference type="CDD" id="cd07841">
    <property type="entry name" value="STKc_CDK7"/>
    <property type="match status" value="1"/>
</dbReference>
<feature type="binding site" evidence="13">
    <location>
        <position position="65"/>
    </location>
    <ligand>
        <name>ATP</name>
        <dbReference type="ChEBI" id="CHEBI:30616"/>
    </ligand>
</feature>
<keyword evidence="15" id="KW-0732">Signal</keyword>
<feature type="binding site" evidence="14">
    <location>
        <position position="66"/>
    </location>
    <ligand>
        <name>ATP</name>
        <dbReference type="ChEBI" id="CHEBI:30616"/>
    </ligand>
</feature>
<keyword evidence="6 17" id="KW-0418">Kinase</keyword>
<keyword evidence="7 13" id="KW-0067">ATP-binding</keyword>
<dbReference type="InterPro" id="IPR011009">
    <property type="entry name" value="Kinase-like_dom_sf"/>
</dbReference>
<keyword evidence="3" id="KW-0597">Phosphoprotein</keyword>
<dbReference type="Proteomes" id="UP000078597">
    <property type="component" value="Unassembled WGS sequence"/>
</dbReference>
<evidence type="ECO:0000256" key="5">
    <source>
        <dbReference type="ARBA" id="ARBA00022741"/>
    </source>
</evidence>
<dbReference type="InterPro" id="IPR050108">
    <property type="entry name" value="CDK"/>
</dbReference>
<evidence type="ECO:0000256" key="2">
    <source>
        <dbReference type="ARBA" id="ARBA00022527"/>
    </source>
</evidence>
<feature type="binding site" evidence="13">
    <location>
        <begin position="42"/>
        <end position="50"/>
    </location>
    <ligand>
        <name>ATP</name>
        <dbReference type="ChEBI" id="CHEBI:30616"/>
    </ligand>
</feature>
<dbReference type="PANTHER" id="PTHR24056:SF107">
    <property type="entry name" value="CYCLIN-DEPENDENT KINASE 11A-RELATED"/>
    <property type="match status" value="1"/>
</dbReference>
<feature type="domain" description="Protein kinase" evidence="16">
    <location>
        <begin position="36"/>
        <end position="335"/>
    </location>
</feature>
<feature type="active site" description="Proton acceptor" evidence="12">
    <location>
        <position position="162"/>
    </location>
</feature>
<evidence type="ECO:0000256" key="14">
    <source>
        <dbReference type="PROSITE-ProRule" id="PRU10141"/>
    </source>
</evidence>
<dbReference type="SUPFAM" id="SSF56112">
    <property type="entry name" value="Protein kinase-like (PK-like)"/>
    <property type="match status" value="1"/>
</dbReference>
<evidence type="ECO:0000256" key="1">
    <source>
        <dbReference type="ARBA" id="ARBA00012409"/>
    </source>
</evidence>
<dbReference type="Pfam" id="PF00069">
    <property type="entry name" value="Pkinase"/>
    <property type="match status" value="1"/>
</dbReference>
<proteinExistence type="predicted"/>
<gene>
    <name evidence="17" type="ORF">PMALA_041600</name>
</gene>
<dbReference type="InterPro" id="IPR017441">
    <property type="entry name" value="Protein_kinase_ATP_BS"/>
</dbReference>
<evidence type="ECO:0000259" key="16">
    <source>
        <dbReference type="PROSITE" id="PS50011"/>
    </source>
</evidence>
<evidence type="ECO:0000256" key="7">
    <source>
        <dbReference type="ARBA" id="ARBA00022840"/>
    </source>
</evidence>
<dbReference type="Gene3D" id="1.10.510.10">
    <property type="entry name" value="Transferase(Phosphotransferase) domain 1"/>
    <property type="match status" value="1"/>
</dbReference>
<evidence type="ECO:0000256" key="8">
    <source>
        <dbReference type="ARBA" id="ARBA00038543"/>
    </source>
</evidence>
<evidence type="ECO:0000256" key="3">
    <source>
        <dbReference type="ARBA" id="ARBA00022553"/>
    </source>
</evidence>
<evidence type="ECO:0000313" key="18">
    <source>
        <dbReference type="Proteomes" id="UP000078597"/>
    </source>
</evidence>
<evidence type="ECO:0000256" key="10">
    <source>
        <dbReference type="ARBA" id="ARBA00041902"/>
    </source>
</evidence>
<dbReference type="GO" id="GO:0070985">
    <property type="term" value="C:transcription factor TFIIK complex"/>
    <property type="evidence" value="ECO:0007669"/>
    <property type="project" value="InterPro"/>
</dbReference>
<dbReference type="PROSITE" id="PS50011">
    <property type="entry name" value="PROTEIN_KINASE_DOM"/>
    <property type="match status" value="1"/>
</dbReference>
<evidence type="ECO:0000256" key="9">
    <source>
        <dbReference type="ARBA" id="ARBA00039612"/>
    </source>
</evidence>
<dbReference type="EMBL" id="FLQW01002698">
    <property type="protein sequence ID" value="SBS93973.1"/>
    <property type="molecule type" value="Genomic_DNA"/>
</dbReference>
<dbReference type="GO" id="GO:0008353">
    <property type="term" value="F:RNA polymerase II CTD heptapeptide repeat kinase activity"/>
    <property type="evidence" value="ECO:0007669"/>
    <property type="project" value="UniProtKB-EC"/>
</dbReference>
<dbReference type="AlphaFoldDB" id="A0A1A8WNX5"/>
<name>A0A1A8WNX5_PLAMA</name>
<dbReference type="PROSITE" id="PS00109">
    <property type="entry name" value="PROTEIN_KINASE_TYR"/>
    <property type="match status" value="1"/>
</dbReference>
<keyword evidence="4" id="KW-0808">Transferase</keyword>
<evidence type="ECO:0000256" key="11">
    <source>
        <dbReference type="ARBA" id="ARBA00042858"/>
    </source>
</evidence>
<feature type="chain" id="PRO_5008381051" description="Cyclin-dependent kinase 2 homolog" evidence="15">
    <location>
        <begin position="30"/>
        <end position="352"/>
    </location>
</feature>
<dbReference type="InterPro" id="IPR037770">
    <property type="entry name" value="CDK7"/>
</dbReference>
<evidence type="ECO:0000256" key="13">
    <source>
        <dbReference type="PIRSR" id="PIRSR637770-2"/>
    </source>
</evidence>
<reference evidence="18" key="1">
    <citation type="submission" date="2016-05" db="EMBL/GenBank/DDBJ databases">
        <authorList>
            <person name="Naeem Raeece"/>
        </authorList>
    </citation>
    <scope>NUCLEOTIDE SEQUENCE [LARGE SCALE GENOMIC DNA]</scope>
</reference>
<dbReference type="EC" id="2.7.11.23" evidence="1"/>
<dbReference type="InterPro" id="IPR008266">
    <property type="entry name" value="Tyr_kinase_AS"/>
</dbReference>
<dbReference type="GO" id="GO:0007346">
    <property type="term" value="P:regulation of mitotic cell cycle"/>
    <property type="evidence" value="ECO:0007669"/>
    <property type="project" value="TreeGrafter"/>
</dbReference>
<comment type="subunit">
    <text evidence="8">May form a complex composed of at least the catalytic subunit CRK2 and a cyclin.</text>
</comment>